<dbReference type="Proteomes" id="UP000594262">
    <property type="component" value="Unplaced"/>
</dbReference>
<organism evidence="2 3">
    <name type="scientific">Clytia hemisphaerica</name>
    <dbReference type="NCBI Taxonomy" id="252671"/>
    <lineage>
        <taxon>Eukaryota</taxon>
        <taxon>Metazoa</taxon>
        <taxon>Cnidaria</taxon>
        <taxon>Hydrozoa</taxon>
        <taxon>Hydroidolina</taxon>
        <taxon>Leptothecata</taxon>
        <taxon>Obeliida</taxon>
        <taxon>Clytiidae</taxon>
        <taxon>Clytia</taxon>
    </lineage>
</organism>
<evidence type="ECO:0000313" key="2">
    <source>
        <dbReference type="EnsemblMetazoa" id="CLYHEMP013811.1"/>
    </source>
</evidence>
<keyword evidence="3" id="KW-1185">Reference proteome</keyword>
<name>A0A7M5WVL6_9CNID</name>
<dbReference type="EnsemblMetazoa" id="CLYHEMT013811.1">
    <property type="protein sequence ID" value="CLYHEMP013811.1"/>
    <property type="gene ID" value="CLYHEMG013811"/>
</dbReference>
<dbReference type="AlphaFoldDB" id="A0A7M5WVL6"/>
<reference evidence="2" key="1">
    <citation type="submission" date="2021-01" db="UniProtKB">
        <authorList>
            <consortium name="EnsemblMetazoa"/>
        </authorList>
    </citation>
    <scope>IDENTIFICATION</scope>
</reference>
<feature type="region of interest" description="Disordered" evidence="1">
    <location>
        <begin position="1"/>
        <end position="21"/>
    </location>
</feature>
<accession>A0A7M5WVL6</accession>
<protein>
    <submittedName>
        <fullName evidence="2">Uncharacterized protein</fullName>
    </submittedName>
</protein>
<sequence length="118" mass="13232">MAGRNEESNPFSFSNFVHKPDETNTDESLVVVTQEGDSCDENPFRFKNFQKKTDSLASNHSKNGKSKKLQIVEDLDSVTDIFADLPSPSVDDKSLKIKVKEEDEDIFAEDANLEGITF</sequence>
<evidence type="ECO:0000313" key="3">
    <source>
        <dbReference type="Proteomes" id="UP000594262"/>
    </source>
</evidence>
<evidence type="ECO:0000256" key="1">
    <source>
        <dbReference type="SAM" id="MobiDB-lite"/>
    </source>
</evidence>
<proteinExistence type="predicted"/>